<organism evidence="3 4">
    <name type="scientific">Clostridioides difficile (strain CD196)</name>
    <name type="common">Peptoclostridium difficile</name>
    <dbReference type="NCBI Taxonomy" id="645462"/>
    <lineage>
        <taxon>Bacteria</taxon>
        <taxon>Bacillati</taxon>
        <taxon>Bacillota</taxon>
        <taxon>Clostridia</taxon>
        <taxon>Peptostreptococcales</taxon>
        <taxon>Peptostreptococcaceae</taxon>
        <taxon>Clostridioides</taxon>
    </lineage>
</organism>
<feature type="chain" id="PRO_5002616516" evidence="1">
    <location>
        <begin position="25"/>
        <end position="758"/>
    </location>
</feature>
<dbReference type="FunFam" id="3.40.50.12090:FF:000001">
    <property type="entry name" value="Cell surface protein"/>
    <property type="match status" value="1"/>
</dbReference>
<dbReference type="Gene3D" id="3.40.50.12090">
    <property type="match status" value="1"/>
</dbReference>
<evidence type="ECO:0000259" key="2">
    <source>
        <dbReference type="Pfam" id="PF12211"/>
    </source>
</evidence>
<dbReference type="Gene3D" id="3.30.1490.290">
    <property type="entry name" value="Low molecular weight S-layer protein, domain 1"/>
    <property type="match status" value="1"/>
</dbReference>
<evidence type="ECO:0000313" key="3">
    <source>
        <dbReference type="EMBL" id="CBA65051.1"/>
    </source>
</evidence>
<dbReference type="PANTHER" id="PTHR30032:SF8">
    <property type="entry name" value="GERMINATION-SPECIFIC N-ACETYLMURAMOYL-L-ALANINE AMIDASE"/>
    <property type="match status" value="1"/>
</dbReference>
<dbReference type="InterPro" id="IPR021071">
    <property type="entry name" value="Low_molc_weight_S-layer_N"/>
</dbReference>
<feature type="domain" description="Low molecular weight S layer protein N-terminal" evidence="2">
    <location>
        <begin position="36"/>
        <end position="288"/>
    </location>
</feature>
<dbReference type="EMBL" id="FN538970">
    <property type="protein sequence ID" value="CBA65051.1"/>
    <property type="molecule type" value="Genomic_DNA"/>
</dbReference>
<dbReference type="RefSeq" id="WP_009891059.1">
    <property type="nucleotide sequence ID" value="NC_013315.1"/>
</dbReference>
<gene>
    <name evidence="3" type="primary">slpA</name>
    <name evidence="3" type="ordered locus">CD196_2635</name>
</gene>
<dbReference type="Pfam" id="PF12211">
    <property type="entry name" value="LMWSLP_N"/>
    <property type="match status" value="1"/>
</dbReference>
<dbReference type="KEGG" id="cdc:CD196_2635"/>
<dbReference type="AlphaFoldDB" id="A0A0H3N6B8"/>
<accession>A0A0H3N6B8</accession>
<dbReference type="Proteomes" id="UP000002068">
    <property type="component" value="Chromosome"/>
</dbReference>
<dbReference type="NCBIfam" id="NF033435">
    <property type="entry name" value="S-layer_Clost"/>
    <property type="match status" value="1"/>
</dbReference>
<dbReference type="InterPro" id="IPR051922">
    <property type="entry name" value="Bact_Sporulation_Assoc"/>
</dbReference>
<sequence length="758" mass="80428">MNKKNIAIAMSGLTVLASAAPVFAAEDMSKVETGDQGYTVVQSKYKKAVEQLQKGLLDGSITEIKIFFEGTLASTIKVGAELSAEDASKLLFTQVDNKLDNLGDGDYVDFLISSPAEGDKVTTSKLVALKNLTGGTSAIKVATSSIIGEVENAGTPGAKNTAPSSAAVMSMSDVFDTAFTDSTETAVKLTIKDAMKTKKFGLVDGTTYSTGLQFADGKTEKIVKLGDSDTINLAKELIITPASANDQAATIEFAKPTTQSGSPVITKLRILNAKEETIDIDASSSKTAQDLAKKYVFNKTDLNTLYRVLNGDEADTNRLVEEVSGKYQVVLYPEGKRVTTKSAAKASIADENSPVKLTLKSDKKKDLKDYVDDLRTYNNGYSNAIEVAGEDRIETAIALSQKYYNSDDENAIFRDSVDNVVLVGGNAIVDGLVASPLASEKKAPLLLTSKDKLDSSVKAEIKRVMNIKSTTGINTSKKVYLAGGVNSISKEVENELKDMGLKVTRLAGDDRYETSLKIADEVGLDNDKAFVVGGTGLADAMSIAPVASQLRNANGKMDLADGDATPIVVVDGKAKTINDDVKDFLDDSQVDIIGGENSVSKDVENAIDDATGKSPDRYSGDDRQATNAKVIKESSYYQDNLNNDKKVVNFFVAKDGSTKEDQLVDALAAAPVAANFGVTLNSDGKPVDKDGKVLTGSDNDKNKLVSPAPIVLATDSLSSDQSVSISKVLDKDNGENLVQVGKGIATSVINKLKDLLSM</sequence>
<dbReference type="Pfam" id="PF04122">
    <property type="entry name" value="CW_binding_2"/>
    <property type="match status" value="3"/>
</dbReference>
<evidence type="ECO:0000313" key="4">
    <source>
        <dbReference type="Proteomes" id="UP000002068"/>
    </source>
</evidence>
<name>A0A0H3N6B8_CLODC</name>
<protein>
    <submittedName>
        <fullName evidence="3">Cell surface protein (S-layer protein)</fullName>
    </submittedName>
</protein>
<dbReference type="HOGENOM" id="CLU_028178_0_0_9"/>
<proteinExistence type="predicted"/>
<feature type="signal peptide" evidence="1">
    <location>
        <begin position="1"/>
        <end position="24"/>
    </location>
</feature>
<keyword evidence="1" id="KW-0732">Signal</keyword>
<dbReference type="InterPro" id="IPR007253">
    <property type="entry name" value="Cell_wall-bd_2"/>
</dbReference>
<reference evidence="3 4" key="1">
    <citation type="journal article" date="2009" name="Genome Biol.">
        <title>Comparative genome and phenotypic analysis of Clostridium difficile 027 strains provides insight into the evolution of a hypervirulent bacterium.</title>
        <authorList>
            <person name="Stabler R.A."/>
            <person name="He M."/>
            <person name="Dawson L."/>
            <person name="Martin M."/>
            <person name="Valiente E."/>
            <person name="Corton C."/>
            <person name="Lawley T.D."/>
            <person name="Sebaihia M."/>
            <person name="Quail M.A."/>
            <person name="Rose G."/>
            <person name="Gerding D.N."/>
            <person name="Gibert M."/>
            <person name="Popoff M.R."/>
            <person name="Parkhill J."/>
            <person name="Dougan G."/>
            <person name="Wren B.W."/>
        </authorList>
    </citation>
    <scope>NUCLEOTIDE SEQUENCE [LARGE SCALE GENOMIC DNA]</scope>
    <source>
        <strain evidence="3 4">CD196</strain>
    </source>
</reference>
<dbReference type="PANTHER" id="PTHR30032">
    <property type="entry name" value="N-ACETYLMURAMOYL-L-ALANINE AMIDASE-RELATED"/>
    <property type="match status" value="1"/>
</dbReference>
<dbReference type="InterPro" id="IPR043090">
    <property type="entry name" value="Low_molc_weight_S-layer_N_sub"/>
</dbReference>
<dbReference type="SMR" id="A0A0H3N6B8"/>
<evidence type="ECO:0000256" key="1">
    <source>
        <dbReference type="SAM" id="SignalP"/>
    </source>
</evidence>